<gene>
    <name evidence="2" type="ORF">HHUSO_G35627</name>
</gene>
<feature type="region of interest" description="Disordered" evidence="1">
    <location>
        <begin position="1"/>
        <end position="125"/>
    </location>
</feature>
<feature type="compositionally biased region" description="Low complexity" evidence="1">
    <location>
        <begin position="96"/>
        <end position="115"/>
    </location>
</feature>
<evidence type="ECO:0000313" key="3">
    <source>
        <dbReference type="Proteomes" id="UP001369086"/>
    </source>
</evidence>
<sequence>MDNIGGVILYAGSSSDSSSPGPGSPSSGYQTLSPRSQASSPAEVTFTEIGALKHRGGGGSPRLVFQFPEGGGRGVAPAEVRHSECRQHQRWEHWDQQQLQPPAQQQQPQQTGHQQALRHSQHPHQ</sequence>
<organism evidence="2 3">
    <name type="scientific">Huso huso</name>
    <name type="common">Beluga</name>
    <name type="synonym">Acipenser huso</name>
    <dbReference type="NCBI Taxonomy" id="61971"/>
    <lineage>
        <taxon>Eukaryota</taxon>
        <taxon>Metazoa</taxon>
        <taxon>Chordata</taxon>
        <taxon>Craniata</taxon>
        <taxon>Vertebrata</taxon>
        <taxon>Euteleostomi</taxon>
        <taxon>Actinopterygii</taxon>
        <taxon>Chondrostei</taxon>
        <taxon>Acipenseriformes</taxon>
        <taxon>Acipenseridae</taxon>
        <taxon>Huso</taxon>
    </lineage>
</organism>
<proteinExistence type="predicted"/>
<keyword evidence="3" id="KW-1185">Reference proteome</keyword>
<protein>
    <submittedName>
        <fullName evidence="2">Nuclear receptor subfamily 1 group D member 1-like</fullName>
    </submittedName>
</protein>
<accession>A0ABR0Y2C5</accession>
<evidence type="ECO:0000256" key="1">
    <source>
        <dbReference type="SAM" id="MobiDB-lite"/>
    </source>
</evidence>
<evidence type="ECO:0000313" key="2">
    <source>
        <dbReference type="EMBL" id="KAK6466817.1"/>
    </source>
</evidence>
<reference evidence="2 3" key="1">
    <citation type="submission" date="2021-05" db="EMBL/GenBank/DDBJ databases">
        <authorList>
            <person name="Zahm M."/>
            <person name="Klopp C."/>
            <person name="Cabau C."/>
            <person name="Kuhl H."/>
            <person name="Suciu R."/>
            <person name="Ciorpac M."/>
            <person name="Holostenco D."/>
            <person name="Gessner J."/>
            <person name="Wuertz S."/>
            <person name="Hohne C."/>
            <person name="Stock M."/>
            <person name="Gislard M."/>
            <person name="Lluch J."/>
            <person name="Milhes M."/>
            <person name="Lampietro C."/>
            <person name="Lopez Roques C."/>
            <person name="Donnadieu C."/>
            <person name="Du K."/>
            <person name="Schartl M."/>
            <person name="Guiguen Y."/>
        </authorList>
    </citation>
    <scope>NUCLEOTIDE SEQUENCE [LARGE SCALE GENOMIC DNA]</scope>
    <source>
        <strain evidence="2">Hh-F2</strain>
        <tissue evidence="2">Blood</tissue>
    </source>
</reference>
<dbReference type="Proteomes" id="UP001369086">
    <property type="component" value="Unassembled WGS sequence"/>
</dbReference>
<dbReference type="EMBL" id="JAHFZB010000052">
    <property type="protein sequence ID" value="KAK6466817.1"/>
    <property type="molecule type" value="Genomic_DNA"/>
</dbReference>
<name>A0ABR0Y2C5_HUSHU</name>
<feature type="compositionally biased region" description="Low complexity" evidence="1">
    <location>
        <begin position="12"/>
        <end position="28"/>
    </location>
</feature>
<comment type="caution">
    <text evidence="2">The sequence shown here is derived from an EMBL/GenBank/DDBJ whole genome shotgun (WGS) entry which is preliminary data.</text>
</comment>
<feature type="compositionally biased region" description="Basic and acidic residues" evidence="1">
    <location>
        <begin position="79"/>
        <end position="95"/>
    </location>
</feature>
<feature type="compositionally biased region" description="Polar residues" evidence="1">
    <location>
        <begin position="29"/>
        <end position="42"/>
    </location>
</feature>